<evidence type="ECO:0000313" key="1">
    <source>
        <dbReference type="EMBL" id="KAF5786065.1"/>
    </source>
</evidence>
<dbReference type="Gramene" id="mRNA:HanXRQr2_Chr10g0436231">
    <property type="protein sequence ID" value="CDS:HanXRQr2_Chr10g0436231.1"/>
    <property type="gene ID" value="HanXRQr2_Chr10g0436231"/>
</dbReference>
<organism evidence="1 2">
    <name type="scientific">Helianthus annuus</name>
    <name type="common">Common sunflower</name>
    <dbReference type="NCBI Taxonomy" id="4232"/>
    <lineage>
        <taxon>Eukaryota</taxon>
        <taxon>Viridiplantae</taxon>
        <taxon>Streptophyta</taxon>
        <taxon>Embryophyta</taxon>
        <taxon>Tracheophyta</taxon>
        <taxon>Spermatophyta</taxon>
        <taxon>Magnoliopsida</taxon>
        <taxon>eudicotyledons</taxon>
        <taxon>Gunneridae</taxon>
        <taxon>Pentapetalae</taxon>
        <taxon>asterids</taxon>
        <taxon>campanulids</taxon>
        <taxon>Asterales</taxon>
        <taxon>Asteraceae</taxon>
        <taxon>Asteroideae</taxon>
        <taxon>Heliantheae alliance</taxon>
        <taxon>Heliantheae</taxon>
        <taxon>Helianthus</taxon>
    </lineage>
</organism>
<dbReference type="Proteomes" id="UP000215914">
    <property type="component" value="Unassembled WGS sequence"/>
</dbReference>
<dbReference type="EMBL" id="MNCJ02000325">
    <property type="protein sequence ID" value="KAF5786065.1"/>
    <property type="molecule type" value="Genomic_DNA"/>
</dbReference>
<reference evidence="1" key="1">
    <citation type="journal article" date="2017" name="Nature">
        <title>The sunflower genome provides insights into oil metabolism, flowering and Asterid evolution.</title>
        <authorList>
            <person name="Badouin H."/>
            <person name="Gouzy J."/>
            <person name="Grassa C.J."/>
            <person name="Murat F."/>
            <person name="Staton S.E."/>
            <person name="Cottret L."/>
            <person name="Lelandais-Briere C."/>
            <person name="Owens G.L."/>
            <person name="Carrere S."/>
            <person name="Mayjonade B."/>
            <person name="Legrand L."/>
            <person name="Gill N."/>
            <person name="Kane N.C."/>
            <person name="Bowers J.E."/>
            <person name="Hubner S."/>
            <person name="Bellec A."/>
            <person name="Berard A."/>
            <person name="Berges H."/>
            <person name="Blanchet N."/>
            <person name="Boniface M.C."/>
            <person name="Brunel D."/>
            <person name="Catrice O."/>
            <person name="Chaidir N."/>
            <person name="Claudel C."/>
            <person name="Donnadieu C."/>
            <person name="Faraut T."/>
            <person name="Fievet G."/>
            <person name="Helmstetter N."/>
            <person name="King M."/>
            <person name="Knapp S.J."/>
            <person name="Lai Z."/>
            <person name="Le Paslier M.C."/>
            <person name="Lippi Y."/>
            <person name="Lorenzon L."/>
            <person name="Mandel J.R."/>
            <person name="Marage G."/>
            <person name="Marchand G."/>
            <person name="Marquand E."/>
            <person name="Bret-Mestries E."/>
            <person name="Morien E."/>
            <person name="Nambeesan S."/>
            <person name="Nguyen T."/>
            <person name="Pegot-Espagnet P."/>
            <person name="Pouilly N."/>
            <person name="Raftis F."/>
            <person name="Sallet E."/>
            <person name="Schiex T."/>
            <person name="Thomas J."/>
            <person name="Vandecasteele C."/>
            <person name="Vares D."/>
            <person name="Vear F."/>
            <person name="Vautrin S."/>
            <person name="Crespi M."/>
            <person name="Mangin B."/>
            <person name="Burke J.M."/>
            <person name="Salse J."/>
            <person name="Munos S."/>
            <person name="Vincourt P."/>
            <person name="Rieseberg L.H."/>
            <person name="Langlade N.B."/>
        </authorList>
    </citation>
    <scope>NUCLEOTIDE SEQUENCE</scope>
    <source>
        <tissue evidence="1">Leaves</tissue>
    </source>
</reference>
<reference evidence="1" key="2">
    <citation type="submission" date="2020-06" db="EMBL/GenBank/DDBJ databases">
        <title>Helianthus annuus Genome sequencing and assembly Release 2.</title>
        <authorList>
            <person name="Gouzy J."/>
            <person name="Langlade N."/>
            <person name="Munos S."/>
        </authorList>
    </citation>
    <scope>NUCLEOTIDE SEQUENCE</scope>
    <source>
        <tissue evidence="1">Leaves</tissue>
    </source>
</reference>
<keyword evidence="2" id="KW-1185">Reference proteome</keyword>
<evidence type="ECO:0000313" key="2">
    <source>
        <dbReference type="Proteomes" id="UP000215914"/>
    </source>
</evidence>
<dbReference type="AlphaFoldDB" id="A0A9K3N441"/>
<sequence length="81" mass="9381">MDPHHHKHSTSLLSLSLYSVPPNRTHPLSLHIFIFHFYKSLFKLRRIQEGSYLWSFKKGFVLLVLHLFSSSSSIDSTLAIS</sequence>
<comment type="caution">
    <text evidence="1">The sequence shown here is derived from an EMBL/GenBank/DDBJ whole genome shotgun (WGS) entry which is preliminary data.</text>
</comment>
<accession>A0A9K3N441</accession>
<protein>
    <submittedName>
        <fullName evidence="1">Uncharacterized protein</fullName>
    </submittedName>
</protein>
<name>A0A9K3N441_HELAN</name>
<proteinExistence type="predicted"/>
<gene>
    <name evidence="1" type="ORF">HanXRQr2_Chr10g0436231</name>
</gene>